<dbReference type="Gene3D" id="3.40.50.150">
    <property type="entry name" value="Vaccinia Virus protein VP39"/>
    <property type="match status" value="1"/>
</dbReference>
<dbReference type="PROSITE" id="PS00092">
    <property type="entry name" value="N6_MTASE"/>
    <property type="match status" value="1"/>
</dbReference>
<keyword evidence="4" id="KW-0680">Restriction system</keyword>
<evidence type="ECO:0000259" key="5">
    <source>
        <dbReference type="Pfam" id="PF01555"/>
    </source>
</evidence>
<comment type="similarity">
    <text evidence="1">Belongs to the N(4)/N(6)-methyltransferase family.</text>
</comment>
<keyword evidence="2 6" id="KW-0489">Methyltransferase</keyword>
<dbReference type="EMBL" id="LK933244">
    <property type="protein sequence ID" value="CDT54699.1"/>
    <property type="molecule type" value="Genomic_DNA"/>
</dbReference>
<organism evidence="6">
    <name type="scientific">Clostridioides difficile</name>
    <name type="common">Peptoclostridium difficile</name>
    <dbReference type="NCBI Taxonomy" id="1496"/>
    <lineage>
        <taxon>Bacteria</taxon>
        <taxon>Bacillati</taxon>
        <taxon>Bacillota</taxon>
        <taxon>Clostridia</taxon>
        <taxon>Peptostreptococcales</taxon>
        <taxon>Peptostreptococcaceae</taxon>
        <taxon>Clostridioides</taxon>
    </lineage>
</organism>
<dbReference type="GO" id="GO:0003677">
    <property type="term" value="F:DNA binding"/>
    <property type="evidence" value="ECO:0007669"/>
    <property type="project" value="InterPro"/>
</dbReference>
<feature type="domain" description="DNA methylase N-4/N-6" evidence="5">
    <location>
        <begin position="13"/>
        <end position="72"/>
    </location>
</feature>
<dbReference type="InterPro" id="IPR002941">
    <property type="entry name" value="DNA_methylase_N4/N6"/>
</dbReference>
<dbReference type="GO" id="GO:0008170">
    <property type="term" value="F:N-methyltransferase activity"/>
    <property type="evidence" value="ECO:0007669"/>
    <property type="project" value="InterPro"/>
</dbReference>
<dbReference type="EC" id="2.1.1.72" evidence="6"/>
<dbReference type="GO" id="GO:0009007">
    <property type="term" value="F:site-specific DNA-methyltransferase (adenine-specific) activity"/>
    <property type="evidence" value="ECO:0007669"/>
    <property type="project" value="UniProtKB-EC"/>
</dbReference>
<accession>A0A069ASF4</accession>
<dbReference type="InterPro" id="IPR029063">
    <property type="entry name" value="SAM-dependent_MTases_sf"/>
</dbReference>
<keyword evidence="3 6" id="KW-0808">Transferase</keyword>
<dbReference type="InterPro" id="IPR002052">
    <property type="entry name" value="DNA_methylase_N6_adenine_CS"/>
</dbReference>
<dbReference type="REBASE" id="89939">
    <property type="entry name" value="M.Pdi6600ORF5550001P"/>
</dbReference>
<evidence type="ECO:0000256" key="4">
    <source>
        <dbReference type="ARBA" id="ARBA00022747"/>
    </source>
</evidence>
<dbReference type="SUPFAM" id="SSF53335">
    <property type="entry name" value="S-adenosyl-L-methionine-dependent methyltransferases"/>
    <property type="match status" value="1"/>
</dbReference>
<name>A0A069ASF4_CLODI</name>
<dbReference type="AlphaFoldDB" id="A0A069ASF4"/>
<gene>
    <name evidence="6" type="ORF">BN1095_5550001</name>
</gene>
<protein>
    <submittedName>
        <fullName evidence="6">Modification methylase LlaDCHIB</fullName>
        <ecNumber evidence="6">2.1.1.72</ecNumber>
    </submittedName>
</protein>
<evidence type="ECO:0000256" key="1">
    <source>
        <dbReference type="ARBA" id="ARBA00006594"/>
    </source>
</evidence>
<dbReference type="Pfam" id="PF01555">
    <property type="entry name" value="N6_N4_Mtase"/>
    <property type="match status" value="1"/>
</dbReference>
<dbReference type="GO" id="GO:0032259">
    <property type="term" value="P:methylation"/>
    <property type="evidence" value="ECO:0007669"/>
    <property type="project" value="UniProtKB-KW"/>
</dbReference>
<evidence type="ECO:0000256" key="2">
    <source>
        <dbReference type="ARBA" id="ARBA00022603"/>
    </source>
</evidence>
<reference evidence="6" key="1">
    <citation type="submission" date="2014-07" db="EMBL/GenBank/DDBJ databases">
        <authorList>
            <person name="Monot Marc"/>
        </authorList>
    </citation>
    <scope>NUCLEOTIDE SEQUENCE</scope>
    <source>
        <strain evidence="6">7032989</strain>
    </source>
</reference>
<dbReference type="GO" id="GO:0009307">
    <property type="term" value="P:DNA restriction-modification system"/>
    <property type="evidence" value="ECO:0007669"/>
    <property type="project" value="UniProtKB-KW"/>
</dbReference>
<sequence>MRKILEKYPNGCFDMIFADPPYFLSNDGFSCQNGQMVSVNKGNWDKSKGMAADLEFYEEWLRLCYALLNQTAQFGFAAHSIIFI</sequence>
<evidence type="ECO:0000256" key="3">
    <source>
        <dbReference type="ARBA" id="ARBA00022679"/>
    </source>
</evidence>
<evidence type="ECO:0000313" key="6">
    <source>
        <dbReference type="EMBL" id="CDT54699.1"/>
    </source>
</evidence>
<proteinExistence type="inferred from homology"/>